<dbReference type="CDD" id="cd03590">
    <property type="entry name" value="CLECT_DC-SIGN_like"/>
    <property type="match status" value="1"/>
</dbReference>
<reference evidence="8" key="1">
    <citation type="submission" date="2025-08" db="UniProtKB">
        <authorList>
            <consortium name="Ensembl"/>
        </authorList>
    </citation>
    <scope>IDENTIFICATION</scope>
</reference>
<dbReference type="Ensembl" id="ENSCCRT00000035398.2">
    <property type="protein sequence ID" value="ENSCCRP00000032653.2"/>
    <property type="gene ID" value="ENSCCRG00000017579.2"/>
</dbReference>
<keyword evidence="6" id="KW-0812">Transmembrane</keyword>
<dbReference type="InterPro" id="IPR033989">
    <property type="entry name" value="CD209-like_CTLD"/>
</dbReference>
<organism evidence="8 9">
    <name type="scientific">Cyprinus carpio carpio</name>
    <dbReference type="NCBI Taxonomy" id="630221"/>
    <lineage>
        <taxon>Eukaryota</taxon>
        <taxon>Metazoa</taxon>
        <taxon>Chordata</taxon>
        <taxon>Craniata</taxon>
        <taxon>Vertebrata</taxon>
        <taxon>Euteleostomi</taxon>
        <taxon>Actinopterygii</taxon>
        <taxon>Neopterygii</taxon>
        <taxon>Teleostei</taxon>
        <taxon>Ostariophysi</taxon>
        <taxon>Cypriniformes</taxon>
        <taxon>Cyprinidae</taxon>
        <taxon>Cyprininae</taxon>
        <taxon>Cyprinus</taxon>
    </lineage>
</organism>
<feature type="region of interest" description="Disordered" evidence="5">
    <location>
        <begin position="1"/>
        <end position="44"/>
    </location>
</feature>
<evidence type="ECO:0000256" key="5">
    <source>
        <dbReference type="SAM" id="MobiDB-lite"/>
    </source>
</evidence>
<keyword evidence="4" id="KW-0175">Coiled coil</keyword>
<evidence type="ECO:0000313" key="9">
    <source>
        <dbReference type="Proteomes" id="UP001108240"/>
    </source>
</evidence>
<feature type="transmembrane region" description="Helical" evidence="6">
    <location>
        <begin position="53"/>
        <end position="76"/>
    </location>
</feature>
<dbReference type="InterPro" id="IPR052309">
    <property type="entry name" value="C-type_Lectin_Domain_Fam1"/>
</dbReference>
<feature type="coiled-coil region" evidence="4">
    <location>
        <begin position="80"/>
        <end position="128"/>
    </location>
</feature>
<evidence type="ECO:0000256" key="3">
    <source>
        <dbReference type="ARBA" id="ARBA00023180"/>
    </source>
</evidence>
<dbReference type="SMART" id="SM00034">
    <property type="entry name" value="CLECT"/>
    <property type="match status" value="1"/>
</dbReference>
<dbReference type="GO" id="GO:0030246">
    <property type="term" value="F:carbohydrate binding"/>
    <property type="evidence" value="ECO:0007669"/>
    <property type="project" value="UniProtKB-KW"/>
</dbReference>
<accession>A0A8C1BHW0</accession>
<dbReference type="InterPro" id="IPR016187">
    <property type="entry name" value="CTDL_fold"/>
</dbReference>
<dbReference type="Proteomes" id="UP001108240">
    <property type="component" value="Unplaced"/>
</dbReference>
<dbReference type="Pfam" id="PF00059">
    <property type="entry name" value="Lectin_C"/>
    <property type="match status" value="1"/>
</dbReference>
<reference evidence="8" key="2">
    <citation type="submission" date="2025-09" db="UniProtKB">
        <authorList>
            <consortium name="Ensembl"/>
        </authorList>
    </citation>
    <scope>IDENTIFICATION</scope>
</reference>
<keyword evidence="6" id="KW-1133">Transmembrane helix</keyword>
<keyword evidence="9" id="KW-1185">Reference proteome</keyword>
<dbReference type="InterPro" id="IPR001304">
    <property type="entry name" value="C-type_lectin-like"/>
</dbReference>
<keyword evidence="3" id="KW-0325">Glycoprotein</keyword>
<dbReference type="Gene3D" id="1.20.5.340">
    <property type="match status" value="1"/>
</dbReference>
<dbReference type="Gene3D" id="3.10.100.10">
    <property type="entry name" value="Mannose-Binding Protein A, subunit A"/>
    <property type="match status" value="1"/>
</dbReference>
<evidence type="ECO:0000256" key="4">
    <source>
        <dbReference type="SAM" id="Coils"/>
    </source>
</evidence>
<keyword evidence="1" id="KW-0430">Lectin</keyword>
<dbReference type="AlphaFoldDB" id="A0A8C1BHW0"/>
<dbReference type="SUPFAM" id="SSF56436">
    <property type="entry name" value="C-type lectin-like"/>
    <property type="match status" value="1"/>
</dbReference>
<dbReference type="PANTHER" id="PTHR46490:SF6">
    <property type="entry name" value="ASIALOGLYCOPROTEIN RECEPTOR 1-LIKE-RELATED"/>
    <property type="match status" value="1"/>
</dbReference>
<dbReference type="GeneTree" id="ENSGT01020000230338"/>
<keyword evidence="6" id="KW-0472">Membrane</keyword>
<name>A0A8C1BHW0_CYPCA</name>
<feature type="domain" description="C-type lectin" evidence="7">
    <location>
        <begin position="145"/>
        <end position="255"/>
    </location>
</feature>
<dbReference type="PANTHER" id="PTHR46490">
    <property type="entry name" value="C-TYPE LECTIN DOMAIN FAMILY 12 MEMBER A-RELATED"/>
    <property type="match status" value="1"/>
</dbReference>
<evidence type="ECO:0000256" key="6">
    <source>
        <dbReference type="SAM" id="Phobius"/>
    </source>
</evidence>
<sequence>MERKGVVETNTDVNRDARNRHNVRTETENSDTKRHQTPRHTGSDCVKVGSSRAAPVCLVLLCALLLTAVIVLGVSLHDMIEEFYIKNKNLTDEIEELKNRKSNLGNTISKLQNTNETLIAQNGKLKKKMEELWKQISKMEGWKCYQSSLYYVSSQKKNWTESRKDCKDRGADLIIINNEQELDFVKNLVSVGSEVWIGLSKMEGTWKWVDDSTLTTGFWASGEPSDSSGNENCAVNLSSGFADNSCDKIIEWICEKNNLKN</sequence>
<evidence type="ECO:0000256" key="2">
    <source>
        <dbReference type="ARBA" id="ARBA00023157"/>
    </source>
</evidence>
<protein>
    <submittedName>
        <fullName evidence="8">Si:ch73-122g19.1</fullName>
    </submittedName>
</protein>
<dbReference type="InterPro" id="IPR016186">
    <property type="entry name" value="C-type_lectin-like/link_sf"/>
</dbReference>
<dbReference type="OMA" id="PRNTWIG"/>
<evidence type="ECO:0000259" key="7">
    <source>
        <dbReference type="PROSITE" id="PS50041"/>
    </source>
</evidence>
<evidence type="ECO:0000313" key="8">
    <source>
        <dbReference type="Ensembl" id="ENSCCRP00000032653.2"/>
    </source>
</evidence>
<evidence type="ECO:0000256" key="1">
    <source>
        <dbReference type="ARBA" id="ARBA00022734"/>
    </source>
</evidence>
<proteinExistence type="predicted"/>
<dbReference type="PROSITE" id="PS50041">
    <property type="entry name" value="C_TYPE_LECTIN_2"/>
    <property type="match status" value="1"/>
</dbReference>
<keyword evidence="2" id="KW-1015">Disulfide bond</keyword>
<feature type="compositionally biased region" description="Basic and acidic residues" evidence="5">
    <location>
        <begin position="13"/>
        <end position="34"/>
    </location>
</feature>